<dbReference type="Pfam" id="PF00076">
    <property type="entry name" value="RRM_1"/>
    <property type="match status" value="1"/>
</dbReference>
<dbReference type="EMBL" id="QXFZ01000405">
    <property type="protein sequence ID" value="KAE9117770.1"/>
    <property type="molecule type" value="Genomic_DNA"/>
</dbReference>
<dbReference type="OrthoDB" id="439808at2759"/>
<dbReference type="InterPro" id="IPR035979">
    <property type="entry name" value="RBD_domain_sf"/>
</dbReference>
<protein>
    <recommendedName>
        <fullName evidence="4">RRM domain-containing protein</fullName>
    </recommendedName>
</protein>
<dbReference type="Proteomes" id="UP000476176">
    <property type="component" value="Unassembled WGS sequence"/>
</dbReference>
<dbReference type="EMBL" id="QXGF01000444">
    <property type="protein sequence ID" value="KAE8940136.1"/>
    <property type="molecule type" value="Genomic_DNA"/>
</dbReference>
<dbReference type="EMBL" id="QXGD01000441">
    <property type="protein sequence ID" value="KAE9239565.1"/>
    <property type="molecule type" value="Genomic_DNA"/>
</dbReference>
<dbReference type="AlphaFoldDB" id="A0A6A3YCK6"/>
<dbReference type="PROSITE" id="PS50102">
    <property type="entry name" value="RRM"/>
    <property type="match status" value="1"/>
</dbReference>
<dbReference type="SMART" id="SM00360">
    <property type="entry name" value="RRM"/>
    <property type="match status" value="1"/>
</dbReference>
<dbReference type="PANTHER" id="PTHR23236">
    <property type="entry name" value="EUKARYOTIC TRANSLATION INITIATION FACTOR 4B/4H"/>
    <property type="match status" value="1"/>
</dbReference>
<evidence type="ECO:0000313" key="24">
    <source>
        <dbReference type="Proteomes" id="UP000488956"/>
    </source>
</evidence>
<feature type="compositionally biased region" description="Basic and acidic residues" evidence="3">
    <location>
        <begin position="266"/>
        <end position="325"/>
    </location>
</feature>
<evidence type="ECO:0000313" key="20">
    <source>
        <dbReference type="Proteomes" id="UP000441208"/>
    </source>
</evidence>
<dbReference type="EMBL" id="QXGE01000375">
    <property type="protein sequence ID" value="KAE9314325.1"/>
    <property type="molecule type" value="Genomic_DNA"/>
</dbReference>
<evidence type="ECO:0000313" key="15">
    <source>
        <dbReference type="Proteomes" id="UP000429523"/>
    </source>
</evidence>
<name>A0A6A3YCK6_9STRA</name>
<dbReference type="PANTHER" id="PTHR23236:SF11">
    <property type="entry name" value="EUKARYOTIC TRANSLATION INITIATION FACTOR 4H"/>
    <property type="match status" value="1"/>
</dbReference>
<accession>A0A6A3YCK6</accession>
<evidence type="ECO:0000313" key="12">
    <source>
        <dbReference type="EMBL" id="KAE9252741.1"/>
    </source>
</evidence>
<evidence type="ECO:0000313" key="18">
    <source>
        <dbReference type="Proteomes" id="UP000440367"/>
    </source>
</evidence>
<evidence type="ECO:0000256" key="1">
    <source>
        <dbReference type="ARBA" id="ARBA00022884"/>
    </source>
</evidence>
<evidence type="ECO:0000259" key="4">
    <source>
        <dbReference type="PROSITE" id="PS50102"/>
    </source>
</evidence>
<proteinExistence type="predicted"/>
<dbReference type="Gene3D" id="3.30.70.330">
    <property type="match status" value="1"/>
</dbReference>
<evidence type="ECO:0000313" key="14">
    <source>
        <dbReference type="EMBL" id="KAE9359315.1"/>
    </source>
</evidence>
<dbReference type="EMBL" id="QXGA01000378">
    <property type="protein sequence ID" value="KAE9146933.1"/>
    <property type="molecule type" value="Genomic_DNA"/>
</dbReference>
<dbReference type="SUPFAM" id="SSF54928">
    <property type="entry name" value="RNA-binding domain, RBD"/>
    <property type="match status" value="1"/>
</dbReference>
<feature type="compositionally biased region" description="Basic and acidic residues" evidence="3">
    <location>
        <begin position="334"/>
        <end position="381"/>
    </location>
</feature>
<dbReference type="Proteomes" id="UP000437068">
    <property type="component" value="Unassembled WGS sequence"/>
</dbReference>
<feature type="region of interest" description="Disordered" evidence="3">
    <location>
        <begin position="202"/>
        <end position="410"/>
    </location>
</feature>
<evidence type="ECO:0000313" key="13">
    <source>
        <dbReference type="EMBL" id="KAE9314325.1"/>
    </source>
</evidence>
<comment type="caution">
    <text evidence="10">The sequence shown here is derived from an EMBL/GenBank/DDBJ whole genome shotgun (WGS) entry which is preliminary data.</text>
</comment>
<evidence type="ECO:0000313" key="9">
    <source>
        <dbReference type="EMBL" id="KAE9146933.1"/>
    </source>
</evidence>
<evidence type="ECO:0000313" key="6">
    <source>
        <dbReference type="EMBL" id="KAE9028126.1"/>
    </source>
</evidence>
<gene>
    <name evidence="13" type="ORF">PF001_g8320</name>
    <name evidence="11" type="ORF">PF002_g10199</name>
    <name evidence="12" type="ORF">PF004_g1834</name>
    <name evidence="10" type="ORF">PF005_g9084</name>
    <name evidence="9" type="ORF">PF006_g8341</name>
    <name evidence="7" type="ORF">PF007_g9152</name>
    <name evidence="14" type="ORF">PF008_g2300</name>
    <name evidence="5" type="ORF">PF009_g10029</name>
    <name evidence="8" type="ORF">PF010_g2079</name>
    <name evidence="6" type="ORF">PF011_g1725</name>
</gene>
<evidence type="ECO:0000256" key="3">
    <source>
        <dbReference type="SAM" id="MobiDB-lite"/>
    </source>
</evidence>
<dbReference type="EMBL" id="QXFW01000049">
    <property type="protein sequence ID" value="KAE9028126.1"/>
    <property type="molecule type" value="Genomic_DNA"/>
</dbReference>
<dbReference type="Proteomes" id="UP000440367">
    <property type="component" value="Unassembled WGS sequence"/>
</dbReference>
<dbReference type="EMBL" id="QXFY01000061">
    <property type="protein sequence ID" value="KAE9359315.1"/>
    <property type="molecule type" value="Genomic_DNA"/>
</dbReference>
<dbReference type="EMBL" id="QXGC01000048">
    <property type="protein sequence ID" value="KAE9252741.1"/>
    <property type="molecule type" value="Genomic_DNA"/>
</dbReference>
<evidence type="ECO:0000313" key="21">
    <source>
        <dbReference type="Proteomes" id="UP000460718"/>
    </source>
</evidence>
<keyword evidence="16" id="KW-1185">Reference proteome</keyword>
<evidence type="ECO:0000313" key="22">
    <source>
        <dbReference type="Proteomes" id="UP000476176"/>
    </source>
</evidence>
<dbReference type="Proteomes" id="UP000441208">
    <property type="component" value="Unassembled WGS sequence"/>
</dbReference>
<evidence type="ECO:0000313" key="8">
    <source>
        <dbReference type="EMBL" id="KAE9135423.1"/>
    </source>
</evidence>
<evidence type="ECO:0000313" key="19">
    <source>
        <dbReference type="Proteomes" id="UP000440732"/>
    </source>
</evidence>
<evidence type="ECO:0000313" key="5">
    <source>
        <dbReference type="EMBL" id="KAE8940136.1"/>
    </source>
</evidence>
<evidence type="ECO:0000313" key="7">
    <source>
        <dbReference type="EMBL" id="KAE9117770.1"/>
    </source>
</evidence>
<evidence type="ECO:0000313" key="23">
    <source>
        <dbReference type="Proteomes" id="UP000486351"/>
    </source>
</evidence>
<dbReference type="Proteomes" id="UP000486351">
    <property type="component" value="Unassembled WGS sequence"/>
</dbReference>
<dbReference type="GO" id="GO:0003723">
    <property type="term" value="F:RNA binding"/>
    <property type="evidence" value="ECO:0007669"/>
    <property type="project" value="UniProtKB-UniRule"/>
</dbReference>
<feature type="compositionally biased region" description="Basic and acidic residues" evidence="3">
    <location>
        <begin position="202"/>
        <end position="240"/>
    </location>
</feature>
<dbReference type="Proteomes" id="UP000488956">
    <property type="component" value="Unassembled WGS sequence"/>
</dbReference>
<dbReference type="InterPro" id="IPR000504">
    <property type="entry name" value="RRM_dom"/>
</dbReference>
<feature type="compositionally biased region" description="Basic and acidic residues" evidence="3">
    <location>
        <begin position="46"/>
        <end position="119"/>
    </location>
</feature>
<dbReference type="Proteomes" id="UP000460718">
    <property type="component" value="Unassembled WGS sequence"/>
</dbReference>
<organism evidence="10 16">
    <name type="scientific">Phytophthora fragariae</name>
    <dbReference type="NCBI Taxonomy" id="53985"/>
    <lineage>
        <taxon>Eukaryota</taxon>
        <taxon>Sar</taxon>
        <taxon>Stramenopiles</taxon>
        <taxon>Oomycota</taxon>
        <taxon>Peronosporomycetes</taxon>
        <taxon>Peronosporales</taxon>
        <taxon>Peronosporaceae</taxon>
        <taxon>Phytophthora</taxon>
    </lineage>
</organism>
<feature type="region of interest" description="Disordered" evidence="3">
    <location>
        <begin position="1"/>
        <end position="127"/>
    </location>
</feature>
<dbReference type="Proteomes" id="UP000429523">
    <property type="component" value="Unassembled WGS sequence"/>
</dbReference>
<feature type="compositionally biased region" description="Basic and acidic residues" evidence="3">
    <location>
        <begin position="249"/>
        <end position="259"/>
    </location>
</feature>
<dbReference type="Proteomes" id="UP000433483">
    <property type="component" value="Unassembled WGS sequence"/>
</dbReference>
<evidence type="ECO:0000256" key="2">
    <source>
        <dbReference type="PROSITE-ProRule" id="PRU00176"/>
    </source>
</evidence>
<reference evidence="15 16" key="1">
    <citation type="submission" date="2018-08" db="EMBL/GenBank/DDBJ databases">
        <title>Genomic investigation of the strawberry pathogen Phytophthora fragariae indicates pathogenicity is determined by transcriptional variation in three key races.</title>
        <authorList>
            <person name="Adams T.M."/>
            <person name="Armitage A.D."/>
            <person name="Sobczyk M.K."/>
            <person name="Bates H.J."/>
            <person name="Dunwell J.M."/>
            <person name="Nellist C.F."/>
            <person name="Harrison R.J."/>
        </authorList>
    </citation>
    <scope>NUCLEOTIDE SEQUENCE [LARGE SCALE GENOMIC DNA]</scope>
    <source>
        <strain evidence="13 17">A4</strain>
        <strain evidence="11 18">BC-1</strain>
        <strain evidence="12 22">BC-23</strain>
        <strain evidence="10 16">NOV-27</strain>
        <strain evidence="9 19">NOV-5</strain>
        <strain evidence="7 20">NOV-71</strain>
        <strain evidence="14 23">NOV-77</strain>
        <strain evidence="5 15">NOV-9</strain>
        <strain evidence="8 24">ONT-3</strain>
        <strain evidence="6 21">SCRP245</strain>
    </source>
</reference>
<evidence type="ECO:0000313" key="16">
    <source>
        <dbReference type="Proteomes" id="UP000433483"/>
    </source>
</evidence>
<dbReference type="EMBL" id="QXGB01000403">
    <property type="protein sequence ID" value="KAE9216350.1"/>
    <property type="molecule type" value="Genomic_DNA"/>
</dbReference>
<keyword evidence="1 2" id="KW-0694">RNA-binding</keyword>
<feature type="domain" description="RRM" evidence="4">
    <location>
        <begin position="128"/>
        <end position="203"/>
    </location>
</feature>
<sequence>MAQNLGFARGGTSSWADDDDADFQPLPVAPKIAQSEPPQPIEEEEIQHHEQQRDEPRRGGYQDERRGGYQEDRRGGYQEDRRGGYQDDRRGGYGDRRGGHDDRRGGYEERRAPREERPKNPVPDVGPWKLFVGNLSFRLTEDDVAEFIGPQSIKDIRFPRDFENRPKGFAYVEFYEREQLVEALKLDGDNLDGRQIKMDVALDRERERKPRDNGFPEKRGDRPTGDRYRESNSAPRERQRLSLLPRSTSSEKKDSDAHKPSIFGDAKPRDEAAYLERKKAFDLERKAKVKAEKEAKAKAKAEKEAKAKAKTEKEAKDKAKSKADAEAAALSRKNSRDEASRGGRGRGRGDRRPVEGGRGRGAHVKENDPARKSEPRPKRVEPPTTKISGPAATKTTNAFNLLDDSDSDSD</sequence>
<evidence type="ECO:0000313" key="11">
    <source>
        <dbReference type="EMBL" id="KAE9239565.1"/>
    </source>
</evidence>
<evidence type="ECO:0000313" key="10">
    <source>
        <dbReference type="EMBL" id="KAE9216350.1"/>
    </source>
</evidence>
<dbReference type="EMBL" id="QXFX01000055">
    <property type="protein sequence ID" value="KAE9135423.1"/>
    <property type="molecule type" value="Genomic_DNA"/>
</dbReference>
<evidence type="ECO:0000313" key="17">
    <source>
        <dbReference type="Proteomes" id="UP000437068"/>
    </source>
</evidence>
<dbReference type="InterPro" id="IPR012677">
    <property type="entry name" value="Nucleotide-bd_a/b_plait_sf"/>
</dbReference>
<dbReference type="Proteomes" id="UP000440732">
    <property type="component" value="Unassembled WGS sequence"/>
</dbReference>